<sequence>MIDPVLGTILAVAVTVERLVELVKPLFLMVKSSLTKKKFTELTGSEKIAITILIGPLLVLTAGFLGVQEVSPLSGVPPAAQQILIGLLASFGSNVIHPVIGLVVAFKDAAKGLKDKNIWD</sequence>
<feature type="transmembrane region" description="Helical" evidence="1">
    <location>
        <begin position="79"/>
        <end position="106"/>
    </location>
</feature>
<comment type="caution">
    <text evidence="2">The sequence shown here is derived from an EMBL/GenBank/DDBJ whole genome shotgun (WGS) entry which is preliminary data.</text>
</comment>
<accession>A0A1V4SSW5</accession>
<proteinExistence type="predicted"/>
<name>A0A1V4SSW5_RUMHU</name>
<keyword evidence="3" id="KW-1185">Reference proteome</keyword>
<keyword evidence="1" id="KW-0472">Membrane</keyword>
<evidence type="ECO:0000313" key="2">
    <source>
        <dbReference type="EMBL" id="OPX46391.1"/>
    </source>
</evidence>
<dbReference type="RefSeq" id="WP_080062705.1">
    <property type="nucleotide sequence ID" value="NZ_MZGX01000001.1"/>
</dbReference>
<keyword evidence="1" id="KW-0812">Transmembrane</keyword>
<dbReference type="Proteomes" id="UP000191554">
    <property type="component" value="Unassembled WGS sequence"/>
</dbReference>
<gene>
    <name evidence="2" type="ORF">CLHUN_02070</name>
</gene>
<feature type="transmembrane region" description="Helical" evidence="1">
    <location>
        <begin position="48"/>
        <end position="67"/>
    </location>
</feature>
<feature type="transmembrane region" description="Helical" evidence="1">
    <location>
        <begin position="6"/>
        <end position="27"/>
    </location>
</feature>
<evidence type="ECO:0000313" key="3">
    <source>
        <dbReference type="Proteomes" id="UP000191554"/>
    </source>
</evidence>
<dbReference type="STRING" id="48256.CLHUN_02070"/>
<reference evidence="2 3" key="1">
    <citation type="submission" date="2017-03" db="EMBL/GenBank/DDBJ databases">
        <title>Genome sequence of Clostridium hungatei DSM 14427.</title>
        <authorList>
            <person name="Poehlein A."/>
            <person name="Daniel R."/>
        </authorList>
    </citation>
    <scope>NUCLEOTIDE SEQUENCE [LARGE SCALE GENOMIC DNA]</scope>
    <source>
        <strain evidence="2 3">DSM 14427</strain>
    </source>
</reference>
<protein>
    <submittedName>
        <fullName evidence="2">Uncharacterized protein</fullName>
    </submittedName>
</protein>
<evidence type="ECO:0000256" key="1">
    <source>
        <dbReference type="SAM" id="Phobius"/>
    </source>
</evidence>
<keyword evidence="1" id="KW-1133">Transmembrane helix</keyword>
<organism evidence="2 3">
    <name type="scientific">Ruminiclostridium hungatei</name>
    <name type="common">Clostridium hungatei</name>
    <dbReference type="NCBI Taxonomy" id="48256"/>
    <lineage>
        <taxon>Bacteria</taxon>
        <taxon>Bacillati</taxon>
        <taxon>Bacillota</taxon>
        <taxon>Clostridia</taxon>
        <taxon>Eubacteriales</taxon>
        <taxon>Oscillospiraceae</taxon>
        <taxon>Ruminiclostridium</taxon>
    </lineage>
</organism>
<dbReference type="EMBL" id="MZGX01000001">
    <property type="protein sequence ID" value="OPX46391.1"/>
    <property type="molecule type" value="Genomic_DNA"/>
</dbReference>
<dbReference type="AlphaFoldDB" id="A0A1V4SSW5"/>